<protein>
    <submittedName>
        <fullName evidence="2">Metallopeptidase family protein</fullName>
    </submittedName>
</protein>
<dbReference type="SUPFAM" id="SSF55486">
    <property type="entry name" value="Metalloproteases ('zincins'), catalytic domain"/>
    <property type="match status" value="1"/>
</dbReference>
<comment type="caution">
    <text evidence="2">The sequence shown here is derived from an EMBL/GenBank/DDBJ whole genome shotgun (WGS) entry which is preliminary data.</text>
</comment>
<proteinExistence type="predicted"/>
<gene>
    <name evidence="2" type="ORF">GCM10009710_34150</name>
</gene>
<reference evidence="2 3" key="1">
    <citation type="journal article" date="2019" name="Int. J. Syst. Evol. Microbiol.">
        <title>The Global Catalogue of Microorganisms (GCM) 10K type strain sequencing project: providing services to taxonomists for standard genome sequencing and annotation.</title>
        <authorList>
            <consortium name="The Broad Institute Genomics Platform"/>
            <consortium name="The Broad Institute Genome Sequencing Center for Infectious Disease"/>
            <person name="Wu L."/>
            <person name="Ma J."/>
        </authorList>
    </citation>
    <scope>NUCLEOTIDE SEQUENCE [LARGE SCALE GENOMIC DNA]</scope>
    <source>
        <strain evidence="2 3">JCM 13518</strain>
    </source>
</reference>
<keyword evidence="3" id="KW-1185">Reference proteome</keyword>
<name>A0ABN2KC87_9ACTN</name>
<evidence type="ECO:0000313" key="3">
    <source>
        <dbReference type="Proteomes" id="UP001501057"/>
    </source>
</evidence>
<evidence type="ECO:0000313" key="2">
    <source>
        <dbReference type="EMBL" id="GAA1751619.1"/>
    </source>
</evidence>
<organism evidence="2 3">
    <name type="scientific">Aeromicrobium alkaliterrae</name>
    <dbReference type="NCBI Taxonomy" id="302168"/>
    <lineage>
        <taxon>Bacteria</taxon>
        <taxon>Bacillati</taxon>
        <taxon>Actinomycetota</taxon>
        <taxon>Actinomycetes</taxon>
        <taxon>Propionibacteriales</taxon>
        <taxon>Nocardioidaceae</taxon>
        <taxon>Aeromicrobium</taxon>
    </lineage>
</organism>
<evidence type="ECO:0000256" key="1">
    <source>
        <dbReference type="SAM" id="MobiDB-lite"/>
    </source>
</evidence>
<dbReference type="InterPro" id="IPR010428">
    <property type="entry name" value="Zincin_1"/>
</dbReference>
<dbReference type="Proteomes" id="UP001501057">
    <property type="component" value="Unassembled WGS sequence"/>
</dbReference>
<feature type="region of interest" description="Disordered" evidence="1">
    <location>
        <begin position="1"/>
        <end position="34"/>
    </location>
</feature>
<dbReference type="Pfam" id="PF06262">
    <property type="entry name" value="Zincin_1"/>
    <property type="match status" value="1"/>
</dbReference>
<dbReference type="Gene3D" id="3.30.2010.20">
    <property type="match status" value="1"/>
</dbReference>
<dbReference type="CDD" id="cd12954">
    <property type="entry name" value="MMP_TTHA0227_like_1"/>
    <property type="match status" value="1"/>
</dbReference>
<accession>A0ABN2KC87</accession>
<sequence length="139" mass="15308">MTGPRPGRLRDRRGRGARGPLALPGPLSPASVPLHRAPRDAFDRLVADVLAALEPHFVRETDDVDVVVEEAPLLPPEWDERVPTSVVAEHLTPARLVLYRLPLASGCETRADLEHAIWDAVLHGLAQVWHVPPESLDPR</sequence>
<dbReference type="InterPro" id="IPR038555">
    <property type="entry name" value="Zincin_1_sf"/>
</dbReference>
<feature type="compositionally biased region" description="Low complexity" evidence="1">
    <location>
        <begin position="18"/>
        <end position="30"/>
    </location>
</feature>
<dbReference type="EMBL" id="BAAAME010000010">
    <property type="protein sequence ID" value="GAA1751619.1"/>
    <property type="molecule type" value="Genomic_DNA"/>
</dbReference>